<dbReference type="SUPFAM" id="SSF51430">
    <property type="entry name" value="NAD(P)-linked oxidoreductase"/>
    <property type="match status" value="1"/>
</dbReference>
<dbReference type="InterPro" id="IPR036812">
    <property type="entry name" value="NAD(P)_OxRdtase_dom_sf"/>
</dbReference>
<evidence type="ECO:0000256" key="3">
    <source>
        <dbReference type="PIRSR" id="PIRSR000097-1"/>
    </source>
</evidence>
<evidence type="ECO:0000256" key="5">
    <source>
        <dbReference type="PIRSR" id="PIRSR000097-3"/>
    </source>
</evidence>
<feature type="active site" description="Proton donor" evidence="3">
    <location>
        <position position="65"/>
    </location>
</feature>
<comment type="caution">
    <text evidence="7">The sequence shown here is derived from an EMBL/GenBank/DDBJ whole genome shotgun (WGS) entry which is preliminary data.</text>
</comment>
<dbReference type="InterPro" id="IPR020471">
    <property type="entry name" value="AKR"/>
</dbReference>
<evidence type="ECO:0000256" key="2">
    <source>
        <dbReference type="ARBA" id="ARBA00022857"/>
    </source>
</evidence>
<dbReference type="Pfam" id="PF00248">
    <property type="entry name" value="Aldo_ket_red"/>
    <property type="match status" value="1"/>
</dbReference>
<evidence type="ECO:0000256" key="1">
    <source>
        <dbReference type="ARBA" id="ARBA00007905"/>
    </source>
</evidence>
<dbReference type="PROSITE" id="PS00798">
    <property type="entry name" value="ALDOKETO_REDUCTASE_1"/>
    <property type="match status" value="1"/>
</dbReference>
<dbReference type="InterPro" id="IPR018170">
    <property type="entry name" value="Aldo/ket_reductase_CS"/>
</dbReference>
<comment type="similarity">
    <text evidence="1">Belongs to the aldo/keto reductase family.</text>
</comment>
<dbReference type="PIRSF" id="PIRSF000097">
    <property type="entry name" value="AKR"/>
    <property type="match status" value="1"/>
</dbReference>
<dbReference type="PRINTS" id="PR00069">
    <property type="entry name" value="ALDKETRDTASE"/>
</dbReference>
<dbReference type="PROSITE" id="PS00063">
    <property type="entry name" value="ALDOKETO_REDUCTASE_3"/>
    <property type="match status" value="1"/>
</dbReference>
<dbReference type="EMBL" id="LVLJ01003531">
    <property type="protein sequence ID" value="OAE21052.1"/>
    <property type="molecule type" value="Genomic_DNA"/>
</dbReference>
<evidence type="ECO:0000313" key="8">
    <source>
        <dbReference type="Proteomes" id="UP000077202"/>
    </source>
</evidence>
<feature type="domain" description="NADP-dependent oxidoreductase" evidence="6">
    <location>
        <begin position="33"/>
        <end position="302"/>
    </location>
</feature>
<reference evidence="7" key="1">
    <citation type="submission" date="2016-03" db="EMBL/GenBank/DDBJ databases">
        <title>Mechanisms controlling the formation of the plant cell surface in tip-growing cells are functionally conserved among land plants.</title>
        <authorList>
            <person name="Honkanen S."/>
            <person name="Jones V.A."/>
            <person name="Morieri G."/>
            <person name="Champion C."/>
            <person name="Hetherington A.J."/>
            <person name="Kelly S."/>
            <person name="Saint-Marcoux D."/>
            <person name="Proust H."/>
            <person name="Prescott H."/>
            <person name="Dolan L."/>
        </authorList>
    </citation>
    <scope>NUCLEOTIDE SEQUENCE [LARGE SCALE GENOMIC DNA]</scope>
    <source>
        <tissue evidence="7">Whole gametophyte</tissue>
    </source>
</reference>
<dbReference type="Gene3D" id="3.20.20.100">
    <property type="entry name" value="NADP-dependent oxidoreductase domain"/>
    <property type="match status" value="1"/>
</dbReference>
<dbReference type="InterPro" id="IPR023210">
    <property type="entry name" value="NADP_OxRdtase_dom"/>
</dbReference>
<keyword evidence="8" id="KW-1185">Reference proteome</keyword>
<dbReference type="GO" id="GO:0016491">
    <property type="term" value="F:oxidoreductase activity"/>
    <property type="evidence" value="ECO:0007669"/>
    <property type="project" value="InterPro"/>
</dbReference>
<dbReference type="Proteomes" id="UP000077202">
    <property type="component" value="Unassembled WGS sequence"/>
</dbReference>
<keyword evidence="2" id="KW-0521">NADP</keyword>
<feature type="binding site" evidence="4">
    <location>
        <position position="127"/>
    </location>
    <ligand>
        <name>substrate</name>
    </ligand>
</feature>
<dbReference type="AlphaFoldDB" id="A0A176VL57"/>
<accession>A0A176VL57</accession>
<proteinExistence type="inferred from homology"/>
<dbReference type="PROSITE" id="PS00062">
    <property type="entry name" value="ALDOKETO_REDUCTASE_2"/>
    <property type="match status" value="1"/>
</dbReference>
<dbReference type="FunFam" id="3.20.20.100:FF:000013">
    <property type="entry name" value="NADPH-dependent codeinone reductase 1-1"/>
    <property type="match status" value="1"/>
</dbReference>
<evidence type="ECO:0000313" key="7">
    <source>
        <dbReference type="EMBL" id="OAE21052.1"/>
    </source>
</evidence>
<name>A0A176VL57_MARPO</name>
<evidence type="ECO:0000259" key="6">
    <source>
        <dbReference type="Pfam" id="PF00248"/>
    </source>
</evidence>
<evidence type="ECO:0000256" key="4">
    <source>
        <dbReference type="PIRSR" id="PIRSR000097-2"/>
    </source>
</evidence>
<organism evidence="7 8">
    <name type="scientific">Marchantia polymorpha subsp. ruderalis</name>
    <dbReference type="NCBI Taxonomy" id="1480154"/>
    <lineage>
        <taxon>Eukaryota</taxon>
        <taxon>Viridiplantae</taxon>
        <taxon>Streptophyta</taxon>
        <taxon>Embryophyta</taxon>
        <taxon>Marchantiophyta</taxon>
        <taxon>Marchantiopsida</taxon>
        <taxon>Marchantiidae</taxon>
        <taxon>Marchantiales</taxon>
        <taxon>Marchantiaceae</taxon>
        <taxon>Marchantia</taxon>
    </lineage>
</organism>
<dbReference type="PANTHER" id="PTHR11732">
    <property type="entry name" value="ALDO/KETO REDUCTASE"/>
    <property type="match status" value="1"/>
</dbReference>
<feature type="site" description="Lowers pKa of active site Tyr" evidence="5">
    <location>
        <position position="94"/>
    </location>
</feature>
<sequence length="335" mass="37333">MSSFLRFSRMTNLVEVQSLKLNTGALMPAIALGMSAREETPEETKAYFRKALEIGYRHFDTASVYRTEPMMGEVLEDVLNSGTFKREELFITTKLSPAQTHADDVIPALRESLSNLRLEYVDLYLIHFPVRIKPGTKLSYGPLSEDAFLPLDLVGVWKALEQCVELGLTRAIGVSNFGSRLLGVITADAKIIPAVNQVEMHPGCLQPRLLDACKQMGIKVMAFSALGSPKYSTGFTSNAVIDSPILKEIAEKHGKSVGQVALRWSLDHGVCVVVKSSNPSRMAQNLNVFGWSLDEDDHTKIATMPRFRLHDGTYWINQTTSPYRSPKDLYDCWSD</sequence>
<protein>
    <recommendedName>
        <fullName evidence="6">NADP-dependent oxidoreductase domain-containing protein</fullName>
    </recommendedName>
</protein>
<gene>
    <name evidence="7" type="ORF">AXG93_421s1020</name>
</gene>